<protein>
    <submittedName>
        <fullName evidence="2">Uncharacterized protein</fullName>
    </submittedName>
</protein>
<evidence type="ECO:0000313" key="3">
    <source>
        <dbReference type="Proteomes" id="UP000216867"/>
    </source>
</evidence>
<evidence type="ECO:0000256" key="1">
    <source>
        <dbReference type="SAM" id="MobiDB-lite"/>
    </source>
</evidence>
<accession>A0A269ZFU9</accession>
<dbReference type="AlphaFoldDB" id="A0A269ZFU9"/>
<dbReference type="Proteomes" id="UP000216867">
    <property type="component" value="Unassembled WGS sequence"/>
</dbReference>
<feature type="region of interest" description="Disordered" evidence="1">
    <location>
        <begin position="46"/>
        <end position="77"/>
    </location>
</feature>
<evidence type="ECO:0000313" key="2">
    <source>
        <dbReference type="EMBL" id="PAK96687.1"/>
    </source>
</evidence>
<organism evidence="2 3">
    <name type="scientific">Brevibacterium casei</name>
    <dbReference type="NCBI Taxonomy" id="33889"/>
    <lineage>
        <taxon>Bacteria</taxon>
        <taxon>Bacillati</taxon>
        <taxon>Actinomycetota</taxon>
        <taxon>Actinomycetes</taxon>
        <taxon>Micrococcales</taxon>
        <taxon>Brevibacteriaceae</taxon>
        <taxon>Brevibacterium</taxon>
    </lineage>
</organism>
<reference evidence="2 3" key="1">
    <citation type="submission" date="2017-04" db="EMBL/GenBank/DDBJ databases">
        <title>Kefir bacterial isolates.</title>
        <authorList>
            <person name="Kim Y."/>
            <person name="Blasche S."/>
            <person name="Patil K.R."/>
        </authorList>
    </citation>
    <scope>NUCLEOTIDE SEQUENCE [LARGE SCALE GENOMIC DNA]</scope>
    <source>
        <strain evidence="2 3">OG2</strain>
    </source>
</reference>
<name>A0A269ZFU9_9MICO</name>
<proteinExistence type="predicted"/>
<dbReference type="EMBL" id="NCWY01000002">
    <property type="protein sequence ID" value="PAK96687.1"/>
    <property type="molecule type" value="Genomic_DNA"/>
</dbReference>
<gene>
    <name evidence="2" type="ORF">B8X04_01925</name>
</gene>
<feature type="compositionally biased region" description="Basic and acidic residues" evidence="1">
    <location>
        <begin position="48"/>
        <end position="77"/>
    </location>
</feature>
<sequence length="230" mass="25775">MSSVRRSLWGVVDSEIPQGGDGIGDELLLRMPRIADCVDVSRRSGIRQWHDSHSRRQRVDAEPGKDRHTESATDHVQGRREGMRLMLEVDPYAGSRTCVEENRSAGSVADVIVDPLQLFELSERDRVGRGDPMVVGNSDDIRVCDEQVAVDLDGKAQFLRLRDDQLNIGAQLPPRSFREIELNGGIRVAVLEVGDELRQPSRPSRREVPDRQPVHTALLQFGDPLLQSTR</sequence>
<comment type="caution">
    <text evidence="2">The sequence shown here is derived from an EMBL/GenBank/DDBJ whole genome shotgun (WGS) entry which is preliminary data.</text>
</comment>